<feature type="compositionally biased region" description="Low complexity" evidence="14">
    <location>
        <begin position="250"/>
        <end position="262"/>
    </location>
</feature>
<organism evidence="17 18">
    <name type="scientific">Hyphodiscus hymeniophilus</name>
    <dbReference type="NCBI Taxonomy" id="353542"/>
    <lineage>
        <taxon>Eukaryota</taxon>
        <taxon>Fungi</taxon>
        <taxon>Dikarya</taxon>
        <taxon>Ascomycota</taxon>
        <taxon>Pezizomycotina</taxon>
        <taxon>Leotiomycetes</taxon>
        <taxon>Helotiales</taxon>
        <taxon>Hyphodiscaceae</taxon>
        <taxon>Hyphodiscus</taxon>
    </lineage>
</organism>
<dbReference type="GO" id="GO:0006816">
    <property type="term" value="P:calcium ion transport"/>
    <property type="evidence" value="ECO:0007669"/>
    <property type="project" value="UniProtKB-KW"/>
</dbReference>
<evidence type="ECO:0000256" key="8">
    <source>
        <dbReference type="ARBA" id="ARBA00022824"/>
    </source>
</evidence>
<dbReference type="InterPro" id="IPR009567">
    <property type="entry name" value="SARAF"/>
</dbReference>
<evidence type="ECO:0000256" key="3">
    <source>
        <dbReference type="ARBA" id="ARBA00016584"/>
    </source>
</evidence>
<keyword evidence="11" id="KW-0406">Ion transport</keyword>
<keyword evidence="18" id="KW-1185">Reference proteome</keyword>
<protein>
    <recommendedName>
        <fullName evidence="3">Store-operated calcium entry-associated regulatory factor</fullName>
    </recommendedName>
    <alternativeName>
        <fullName evidence="13">Transmembrane protein 66</fullName>
    </alternativeName>
</protein>
<keyword evidence="7 16" id="KW-0732">Signal</keyword>
<dbReference type="PANTHER" id="PTHR15929:SF0">
    <property type="entry name" value="STORE-OPERATED CALCIUM ENTRY-ASSOCIATED REGULATORY FACTOR"/>
    <property type="match status" value="1"/>
</dbReference>
<feature type="signal peptide" evidence="16">
    <location>
        <begin position="1"/>
        <end position="22"/>
    </location>
</feature>
<feature type="compositionally biased region" description="Gly residues" evidence="14">
    <location>
        <begin position="206"/>
        <end position="223"/>
    </location>
</feature>
<feature type="region of interest" description="Disordered" evidence="14">
    <location>
        <begin position="197"/>
        <end position="321"/>
    </location>
</feature>
<dbReference type="GO" id="GO:2001256">
    <property type="term" value="P:regulation of store-operated calcium entry"/>
    <property type="evidence" value="ECO:0007669"/>
    <property type="project" value="InterPro"/>
</dbReference>
<keyword evidence="12 15" id="KW-0472">Membrane</keyword>
<comment type="subcellular location">
    <subcellularLocation>
        <location evidence="1">Endoplasmic reticulum membrane</location>
        <topology evidence="1">Single-pass type I membrane protein</topology>
    </subcellularLocation>
</comment>
<evidence type="ECO:0000256" key="12">
    <source>
        <dbReference type="ARBA" id="ARBA00023136"/>
    </source>
</evidence>
<evidence type="ECO:0000256" key="6">
    <source>
        <dbReference type="ARBA" id="ARBA00022692"/>
    </source>
</evidence>
<evidence type="ECO:0000256" key="2">
    <source>
        <dbReference type="ARBA" id="ARBA00006833"/>
    </source>
</evidence>
<keyword evidence="8" id="KW-0256">Endoplasmic reticulum</keyword>
<evidence type="ECO:0000256" key="16">
    <source>
        <dbReference type="SAM" id="SignalP"/>
    </source>
</evidence>
<keyword evidence="9" id="KW-0106">Calcium</keyword>
<keyword evidence="5" id="KW-0109">Calcium transport</keyword>
<accession>A0A9P6VPP0</accession>
<name>A0A9P6VPP0_9HELO</name>
<evidence type="ECO:0000313" key="17">
    <source>
        <dbReference type="EMBL" id="KAG0651905.1"/>
    </source>
</evidence>
<feature type="compositionally biased region" description="Low complexity" evidence="14">
    <location>
        <begin position="286"/>
        <end position="307"/>
    </location>
</feature>
<proteinExistence type="inferred from homology"/>
<comment type="similarity">
    <text evidence="2">Belongs to the SARAF family.</text>
</comment>
<feature type="chain" id="PRO_5040153506" description="Store-operated calcium entry-associated regulatory factor" evidence="16">
    <location>
        <begin position="23"/>
        <end position="321"/>
    </location>
</feature>
<dbReference type="AlphaFoldDB" id="A0A9P6VPP0"/>
<evidence type="ECO:0000256" key="9">
    <source>
        <dbReference type="ARBA" id="ARBA00022837"/>
    </source>
</evidence>
<evidence type="ECO:0000256" key="14">
    <source>
        <dbReference type="SAM" id="MobiDB-lite"/>
    </source>
</evidence>
<dbReference type="OrthoDB" id="20303at2759"/>
<sequence length="321" mass="34144">MQLLPFLYPALLSLLLLEPASALGNKNQKSPKDAILLSNVKTLTLRADKKTAHRRVPAVPQLTCQGPGCAHHKIDIMRCTNQGSDYEAEDIQWSCTANIPEEFKLGSTEVICEGYDNAADERVLKGSCAVEYRLVLTDKGEERYGTTWWGGSKDKSKGREQAKAAEDNWTWDSILFMVLFVGVAIWILVSACNATQNAPRARRPRGNGGWGGWGGGGGGGGGDGGDDPPPPYPGKYSSSQEGWRPGFWSGAATGAAAGYMAGNRGQRQEPAVQNNRGWFGGGNDNAGSWGAGPSRSSGSRSSGSGSSTRHESTGFGSTSRR</sequence>
<dbReference type="PANTHER" id="PTHR15929">
    <property type="entry name" value="STORE-OPERATED CALCIUM ENTRY-ASSOCIATED REGULATORY FACTOR"/>
    <property type="match status" value="1"/>
</dbReference>
<keyword evidence="10 15" id="KW-1133">Transmembrane helix</keyword>
<feature type="transmembrane region" description="Helical" evidence="15">
    <location>
        <begin position="174"/>
        <end position="195"/>
    </location>
</feature>
<evidence type="ECO:0000256" key="5">
    <source>
        <dbReference type="ARBA" id="ARBA00022568"/>
    </source>
</evidence>
<evidence type="ECO:0000256" key="10">
    <source>
        <dbReference type="ARBA" id="ARBA00022989"/>
    </source>
</evidence>
<evidence type="ECO:0000256" key="15">
    <source>
        <dbReference type="SAM" id="Phobius"/>
    </source>
</evidence>
<keyword evidence="4" id="KW-0813">Transport</keyword>
<reference evidence="17" key="1">
    <citation type="submission" date="2019-07" db="EMBL/GenBank/DDBJ databases">
        <title>Hyphodiscus hymeniophilus genome sequencing and assembly.</title>
        <authorList>
            <person name="Kramer G."/>
            <person name="Nodwell J."/>
        </authorList>
    </citation>
    <scope>NUCLEOTIDE SEQUENCE</scope>
    <source>
        <strain evidence="17">ATCC 34498</strain>
    </source>
</reference>
<evidence type="ECO:0000256" key="4">
    <source>
        <dbReference type="ARBA" id="ARBA00022448"/>
    </source>
</evidence>
<dbReference type="EMBL" id="VNKQ01000003">
    <property type="protein sequence ID" value="KAG0651905.1"/>
    <property type="molecule type" value="Genomic_DNA"/>
</dbReference>
<keyword evidence="6 15" id="KW-0812">Transmembrane</keyword>
<evidence type="ECO:0000313" key="18">
    <source>
        <dbReference type="Proteomes" id="UP000785200"/>
    </source>
</evidence>
<evidence type="ECO:0000256" key="13">
    <source>
        <dbReference type="ARBA" id="ARBA00031116"/>
    </source>
</evidence>
<evidence type="ECO:0000256" key="7">
    <source>
        <dbReference type="ARBA" id="ARBA00022729"/>
    </source>
</evidence>
<comment type="caution">
    <text evidence="17">The sequence shown here is derived from an EMBL/GenBank/DDBJ whole genome shotgun (WGS) entry which is preliminary data.</text>
</comment>
<dbReference type="GO" id="GO:0005789">
    <property type="term" value="C:endoplasmic reticulum membrane"/>
    <property type="evidence" value="ECO:0007669"/>
    <property type="project" value="UniProtKB-SubCell"/>
</dbReference>
<dbReference type="Pfam" id="PF06682">
    <property type="entry name" value="SARAF"/>
    <property type="match status" value="1"/>
</dbReference>
<gene>
    <name evidence="17" type="ORF">D0Z07_1480</name>
</gene>
<evidence type="ECO:0000256" key="1">
    <source>
        <dbReference type="ARBA" id="ARBA00004115"/>
    </source>
</evidence>
<dbReference type="Proteomes" id="UP000785200">
    <property type="component" value="Unassembled WGS sequence"/>
</dbReference>
<evidence type="ECO:0000256" key="11">
    <source>
        <dbReference type="ARBA" id="ARBA00023065"/>
    </source>
</evidence>